<sequence>MDGTLDLRQLTQTDNEIELEDSTAFEDRDSDTDVDPKPTKYHYFPHNQHIYLLPECAAQQVCNAVYSRLNYSQPLCACPDRFNSPCSASTNSNDQHTLELGLGKIPKAKTLAKTCENVSQIRPCRSPQDWALLALQNVKTGKAQYLAICRCEGKSYFEGPMSHDQPAYAHVPGIRVYGMMCVTGGRRAILKRKLRPRQKRLADLHLAQLGLPEIPEMELQRLVKSLE</sequence>
<keyword evidence="3" id="KW-1185">Reference proteome</keyword>
<feature type="compositionally biased region" description="Acidic residues" evidence="1">
    <location>
        <begin position="15"/>
        <end position="33"/>
    </location>
</feature>
<dbReference type="Proteomes" id="UP001187531">
    <property type="component" value="Unassembled WGS sequence"/>
</dbReference>
<evidence type="ECO:0000256" key="1">
    <source>
        <dbReference type="SAM" id="MobiDB-lite"/>
    </source>
</evidence>
<reference evidence="2" key="1">
    <citation type="submission" date="2023-07" db="EMBL/GenBank/DDBJ databases">
        <title>Chromosome-level genome assembly of Artemia franciscana.</title>
        <authorList>
            <person name="Jo E."/>
        </authorList>
    </citation>
    <scope>NUCLEOTIDE SEQUENCE</scope>
    <source>
        <tissue evidence="2">Whole body</tissue>
    </source>
</reference>
<organism evidence="2 3">
    <name type="scientific">Artemia franciscana</name>
    <name type="common">Brine shrimp</name>
    <name type="synonym">Artemia sanfranciscana</name>
    <dbReference type="NCBI Taxonomy" id="6661"/>
    <lineage>
        <taxon>Eukaryota</taxon>
        <taxon>Metazoa</taxon>
        <taxon>Ecdysozoa</taxon>
        <taxon>Arthropoda</taxon>
        <taxon>Crustacea</taxon>
        <taxon>Branchiopoda</taxon>
        <taxon>Anostraca</taxon>
        <taxon>Artemiidae</taxon>
        <taxon>Artemia</taxon>
    </lineage>
</organism>
<proteinExistence type="predicted"/>
<dbReference type="EMBL" id="JAVRJZ010000016">
    <property type="protein sequence ID" value="KAK2711253.1"/>
    <property type="molecule type" value="Genomic_DNA"/>
</dbReference>
<feature type="region of interest" description="Disordered" evidence="1">
    <location>
        <begin position="1"/>
        <end position="37"/>
    </location>
</feature>
<dbReference type="Gene3D" id="2.20.20.160">
    <property type="match status" value="1"/>
</dbReference>
<gene>
    <name evidence="2" type="ORF">QYM36_012437</name>
</gene>
<accession>A0AA88KXI7</accession>
<dbReference type="AlphaFoldDB" id="A0AA88KXI7"/>
<evidence type="ECO:0000313" key="3">
    <source>
        <dbReference type="Proteomes" id="UP001187531"/>
    </source>
</evidence>
<evidence type="ECO:0000313" key="2">
    <source>
        <dbReference type="EMBL" id="KAK2711253.1"/>
    </source>
</evidence>
<name>A0AA88KXI7_ARTSF</name>
<comment type="caution">
    <text evidence="2">The sequence shown here is derived from an EMBL/GenBank/DDBJ whole genome shotgun (WGS) entry which is preliminary data.</text>
</comment>
<protein>
    <submittedName>
        <fullName evidence="2">Uncharacterized protein</fullName>
    </submittedName>
</protein>